<keyword evidence="1" id="KW-0732">Signal</keyword>
<feature type="signal peptide" evidence="1">
    <location>
        <begin position="1"/>
        <end position="21"/>
    </location>
</feature>
<keyword evidence="3" id="KW-1185">Reference proteome</keyword>
<evidence type="ECO:0000256" key="1">
    <source>
        <dbReference type="SAM" id="SignalP"/>
    </source>
</evidence>
<proteinExistence type="predicted"/>
<feature type="chain" id="PRO_5040505062" evidence="1">
    <location>
        <begin position="22"/>
        <end position="446"/>
    </location>
</feature>
<dbReference type="Gene3D" id="3.15.10.50">
    <property type="match status" value="1"/>
</dbReference>
<dbReference type="Gene3D" id="3.15.10.30">
    <property type="entry name" value="Haemolymph juvenile hormone binding protein"/>
    <property type="match status" value="1"/>
</dbReference>
<organism evidence="2 3">
    <name type="scientific">Brassicogethes aeneus</name>
    <name type="common">Rape pollen beetle</name>
    <name type="synonym">Meligethes aeneus</name>
    <dbReference type="NCBI Taxonomy" id="1431903"/>
    <lineage>
        <taxon>Eukaryota</taxon>
        <taxon>Metazoa</taxon>
        <taxon>Ecdysozoa</taxon>
        <taxon>Arthropoda</taxon>
        <taxon>Hexapoda</taxon>
        <taxon>Insecta</taxon>
        <taxon>Pterygota</taxon>
        <taxon>Neoptera</taxon>
        <taxon>Endopterygota</taxon>
        <taxon>Coleoptera</taxon>
        <taxon>Polyphaga</taxon>
        <taxon>Cucujiformia</taxon>
        <taxon>Nitidulidae</taxon>
        <taxon>Meligethinae</taxon>
        <taxon>Brassicogethes</taxon>
    </lineage>
</organism>
<sequence length="446" mass="51015">MKNKLCLVVLLVVSFGEIAELSSDFKTLLRDITPNFEENLNRAFRNEAVRNHHKRKTYVHKIDNTFMSLGETKIELRNLKFPWIPDFRINYMSANLPMLCLDVSFKLGALRIDGEFEANNFTLQKLLPVSNNGKIAILFKEVVVQGKIGLLIEEDSLKPTNYDLNFINNETEITVSYFVDDENEIENKITKSNGEQSLGDSVWGQLTDILTELLHRQLAEVVVEFSLTELLVDQDEHLRDIFREHSNRANRLLDSLLCKAKDYLVAKNHRSVKTPAFDVIFRGKPSGLEQGMLKTEDGYVQDLSTLSRMQGLSLYEDDNDLVVYGSLTLREFKHGYEKYRSTFEGNKISGSIRTSIYKNKIFVKIVIRKKPELCHTRLETVQANTVKDIDVDASGLASLSWLVPRLEAWVIANLRYQTLPVLEKYIKEAFDHAINSTDCIALIADA</sequence>
<dbReference type="EMBL" id="OV121140">
    <property type="protein sequence ID" value="CAH0564519.1"/>
    <property type="molecule type" value="Genomic_DNA"/>
</dbReference>
<protein>
    <submittedName>
        <fullName evidence="2">Uncharacterized protein</fullName>
    </submittedName>
</protein>
<gene>
    <name evidence="2" type="ORF">MELIAE_LOCUS13055</name>
</gene>
<dbReference type="Proteomes" id="UP001154078">
    <property type="component" value="Chromosome 9"/>
</dbReference>
<accession>A0A9P0BM24</accession>
<evidence type="ECO:0000313" key="3">
    <source>
        <dbReference type="Proteomes" id="UP001154078"/>
    </source>
</evidence>
<reference evidence="2" key="1">
    <citation type="submission" date="2021-12" db="EMBL/GenBank/DDBJ databases">
        <authorList>
            <person name="King R."/>
        </authorList>
    </citation>
    <scope>NUCLEOTIDE SEQUENCE</scope>
</reference>
<dbReference type="InterPro" id="IPR038602">
    <property type="entry name" value="Mite_allergen_7_sf"/>
</dbReference>
<dbReference type="InterPro" id="IPR038606">
    <property type="entry name" value="To_sf"/>
</dbReference>
<dbReference type="AlphaFoldDB" id="A0A9P0BM24"/>
<name>A0A9P0BM24_BRAAE</name>
<dbReference type="OrthoDB" id="8187668at2759"/>
<evidence type="ECO:0000313" key="2">
    <source>
        <dbReference type="EMBL" id="CAH0564519.1"/>
    </source>
</evidence>